<dbReference type="Pfam" id="PF04646">
    <property type="entry name" value="DUF604"/>
    <property type="match status" value="1"/>
</dbReference>
<reference evidence="2 3" key="1">
    <citation type="submission" date="2020-10" db="EMBL/GenBank/DDBJ databases">
        <title>The Coptis chinensis genome and diversification of protoberbering-type alkaloids.</title>
        <authorList>
            <person name="Wang B."/>
            <person name="Shu S."/>
            <person name="Song C."/>
            <person name="Liu Y."/>
        </authorList>
    </citation>
    <scope>NUCLEOTIDE SEQUENCE [LARGE SCALE GENOMIC DNA]</scope>
    <source>
        <strain evidence="2">HL-2020</strain>
        <tissue evidence="2">Leaf</tissue>
    </source>
</reference>
<dbReference type="EMBL" id="JADFTS010000008">
    <property type="protein sequence ID" value="KAF9593969.1"/>
    <property type="molecule type" value="Genomic_DNA"/>
</dbReference>
<dbReference type="Proteomes" id="UP000631114">
    <property type="component" value="Unassembled WGS sequence"/>
</dbReference>
<accession>A0A835H6W7</accession>
<dbReference type="OrthoDB" id="414175at2759"/>
<keyword evidence="1" id="KW-0472">Membrane</keyword>
<evidence type="ECO:0000256" key="1">
    <source>
        <dbReference type="SAM" id="Phobius"/>
    </source>
</evidence>
<dbReference type="InterPro" id="IPR006740">
    <property type="entry name" value="DUF604"/>
</dbReference>
<evidence type="ECO:0000313" key="3">
    <source>
        <dbReference type="Proteomes" id="UP000631114"/>
    </source>
</evidence>
<sequence>MDIALSVPTIWVTGSMFYWKGGEIVFLFTSWAYSTLLYILVLSVVCLSLVLNSMWYNDIAKYAYVAMGRDGPVADEHNQKELSKSQNSAHVDKPAGLGGDNDWNWRAGLFNLFVDLLFLADFYCSYDHNKYYYIGENSECVASNYDYSFQMAFGGAGYALSYPLAEALAKHLDHCLMRYTYFLLIYTSSTLPAWWHKLHCCSNSLQIDLHGDISGKLSAHPPVPLLSLHHLDYVAPIFPSMNRFQALNHLMDAAKVDSSSPLQQSICYHKQINWTFSISWGYSAQIYEKIHPPSFLEKPLQTFFPWKGTGRPHFMFHTRPVTRDPCEAPHFFFDSIEKASGSQIVSSYARWSPRMLPACSSSGNHSADHITKIRVFSPAKGFSWDGRRECCEVKRTLDGNIAEVKIRGCMKGEIVA</sequence>
<dbReference type="AlphaFoldDB" id="A0A835H6W7"/>
<dbReference type="PANTHER" id="PTHR10811">
    <property type="entry name" value="FRINGE-RELATED"/>
    <property type="match status" value="1"/>
</dbReference>
<organism evidence="2 3">
    <name type="scientific">Coptis chinensis</name>
    <dbReference type="NCBI Taxonomy" id="261450"/>
    <lineage>
        <taxon>Eukaryota</taxon>
        <taxon>Viridiplantae</taxon>
        <taxon>Streptophyta</taxon>
        <taxon>Embryophyta</taxon>
        <taxon>Tracheophyta</taxon>
        <taxon>Spermatophyta</taxon>
        <taxon>Magnoliopsida</taxon>
        <taxon>Ranunculales</taxon>
        <taxon>Ranunculaceae</taxon>
        <taxon>Coptidoideae</taxon>
        <taxon>Coptis</taxon>
    </lineage>
</organism>
<feature type="transmembrane region" description="Helical" evidence="1">
    <location>
        <begin position="24"/>
        <end position="51"/>
    </location>
</feature>
<comment type="caution">
    <text evidence="2">The sequence shown here is derived from an EMBL/GenBank/DDBJ whole genome shotgun (WGS) entry which is preliminary data.</text>
</comment>
<evidence type="ECO:0000313" key="2">
    <source>
        <dbReference type="EMBL" id="KAF9593969.1"/>
    </source>
</evidence>
<keyword evidence="3" id="KW-1185">Reference proteome</keyword>
<protein>
    <submittedName>
        <fullName evidence="2">Uncharacterized protein</fullName>
    </submittedName>
</protein>
<dbReference type="Gene3D" id="3.90.550.50">
    <property type="match status" value="1"/>
</dbReference>
<keyword evidence="1" id="KW-0812">Transmembrane</keyword>
<proteinExistence type="predicted"/>
<name>A0A835H6W7_9MAGN</name>
<gene>
    <name evidence="2" type="ORF">IFM89_026512</name>
</gene>
<keyword evidence="1" id="KW-1133">Transmembrane helix</keyword>